<evidence type="ECO:0000313" key="2">
    <source>
        <dbReference type="Proteomes" id="UP001153269"/>
    </source>
</evidence>
<evidence type="ECO:0000313" key="1">
    <source>
        <dbReference type="EMBL" id="CAB1418308.1"/>
    </source>
</evidence>
<dbReference type="AlphaFoldDB" id="A0A9N7YA75"/>
<reference evidence="1" key="1">
    <citation type="submission" date="2020-03" db="EMBL/GenBank/DDBJ databases">
        <authorList>
            <person name="Weist P."/>
        </authorList>
    </citation>
    <scope>NUCLEOTIDE SEQUENCE</scope>
</reference>
<dbReference type="EMBL" id="CADEAL010000316">
    <property type="protein sequence ID" value="CAB1418308.1"/>
    <property type="molecule type" value="Genomic_DNA"/>
</dbReference>
<comment type="caution">
    <text evidence="1">The sequence shown here is derived from an EMBL/GenBank/DDBJ whole genome shotgun (WGS) entry which is preliminary data.</text>
</comment>
<sequence length="151" mass="16138">MGAWAGGVKLAGLTGNVLRERPPGLGRSRGCYAVPRITVCRASPLLCCGFIKSRIAGGNSGNVSYRRAKSQSMNSGQRRILLQQLIRAKNSSCDPELKQSRPGVNPAKCRVKSPPGIHHREFYLSLSGVDIPPAEERGRCVPCQGAVGVGR</sequence>
<accession>A0A9N7YA75</accession>
<keyword evidence="2" id="KW-1185">Reference proteome</keyword>
<dbReference type="Proteomes" id="UP001153269">
    <property type="component" value="Unassembled WGS sequence"/>
</dbReference>
<organism evidence="1 2">
    <name type="scientific">Pleuronectes platessa</name>
    <name type="common">European plaice</name>
    <dbReference type="NCBI Taxonomy" id="8262"/>
    <lineage>
        <taxon>Eukaryota</taxon>
        <taxon>Metazoa</taxon>
        <taxon>Chordata</taxon>
        <taxon>Craniata</taxon>
        <taxon>Vertebrata</taxon>
        <taxon>Euteleostomi</taxon>
        <taxon>Actinopterygii</taxon>
        <taxon>Neopterygii</taxon>
        <taxon>Teleostei</taxon>
        <taxon>Neoteleostei</taxon>
        <taxon>Acanthomorphata</taxon>
        <taxon>Carangaria</taxon>
        <taxon>Pleuronectiformes</taxon>
        <taxon>Pleuronectoidei</taxon>
        <taxon>Pleuronectidae</taxon>
        <taxon>Pleuronectes</taxon>
    </lineage>
</organism>
<proteinExistence type="predicted"/>
<protein>
    <submittedName>
        <fullName evidence="1">Uncharacterized protein</fullName>
    </submittedName>
</protein>
<name>A0A9N7YA75_PLEPL</name>
<gene>
    <name evidence="1" type="ORF">PLEPLA_LOCUS6132</name>
</gene>